<keyword evidence="2" id="KW-1185">Reference proteome</keyword>
<proteinExistence type="predicted"/>
<name>A0A4Q7Z9L3_9ACTN</name>
<dbReference type="AlphaFoldDB" id="A0A4Q7Z9L3"/>
<organism evidence="1 2">
    <name type="scientific">Krasilnikovia cinnamomea</name>
    <dbReference type="NCBI Taxonomy" id="349313"/>
    <lineage>
        <taxon>Bacteria</taxon>
        <taxon>Bacillati</taxon>
        <taxon>Actinomycetota</taxon>
        <taxon>Actinomycetes</taxon>
        <taxon>Micromonosporales</taxon>
        <taxon>Micromonosporaceae</taxon>
        <taxon>Krasilnikovia</taxon>
    </lineage>
</organism>
<comment type="caution">
    <text evidence="1">The sequence shown here is derived from an EMBL/GenBank/DDBJ whole genome shotgun (WGS) entry which is preliminary data.</text>
</comment>
<dbReference type="Proteomes" id="UP000292564">
    <property type="component" value="Unassembled WGS sequence"/>
</dbReference>
<protein>
    <submittedName>
        <fullName evidence="1">Uncharacterized protein</fullName>
    </submittedName>
</protein>
<evidence type="ECO:0000313" key="2">
    <source>
        <dbReference type="Proteomes" id="UP000292564"/>
    </source>
</evidence>
<dbReference type="EMBL" id="SHKY01000002">
    <property type="protein sequence ID" value="RZU46565.1"/>
    <property type="molecule type" value="Genomic_DNA"/>
</dbReference>
<evidence type="ECO:0000313" key="1">
    <source>
        <dbReference type="EMBL" id="RZU46565.1"/>
    </source>
</evidence>
<gene>
    <name evidence="1" type="ORF">EV385_6639</name>
</gene>
<reference evidence="1 2" key="1">
    <citation type="submission" date="2019-02" db="EMBL/GenBank/DDBJ databases">
        <title>Sequencing the genomes of 1000 actinobacteria strains.</title>
        <authorList>
            <person name="Klenk H.-P."/>
        </authorList>
    </citation>
    <scope>NUCLEOTIDE SEQUENCE [LARGE SCALE GENOMIC DNA]</scope>
    <source>
        <strain evidence="1 2">DSM 45162</strain>
    </source>
</reference>
<sequence>MPIHLPAPAHRPGGPDGRGWNRLSLNAHIGADRGQCALRPLSYPTLVESQDTRRARWGGYGPCVATGDCRACPVPTAAPRRLDAPGDRVLVRLRPGRLYGSGLGAQVTPEQPVVMADAGQGWQAAGEPWSWHQLARVAGWRVGRPHRASTAPGSGCTARSRVPRKRLSIAAVDQRRHT</sequence>
<accession>A0A4Q7Z9L3</accession>